<dbReference type="Proteomes" id="UP000271087">
    <property type="component" value="Unassembled WGS sequence"/>
</dbReference>
<gene>
    <name evidence="1" type="ORF">NOO_LOCUS13546</name>
</gene>
<proteinExistence type="predicted"/>
<evidence type="ECO:0000313" key="1">
    <source>
        <dbReference type="EMBL" id="VDN02973.1"/>
    </source>
</evidence>
<name>A0A182EZD7_ONCOC</name>
<reference evidence="3" key="1">
    <citation type="submission" date="2016-06" db="UniProtKB">
        <authorList>
            <consortium name="WormBaseParasite"/>
        </authorList>
    </citation>
    <scope>IDENTIFICATION</scope>
</reference>
<dbReference type="STRING" id="42157.A0A182EZD7"/>
<dbReference type="OrthoDB" id="272985at2759"/>
<evidence type="ECO:0000313" key="3">
    <source>
        <dbReference type="WBParaSite" id="nOo.2.0.1.t13546-RA"/>
    </source>
</evidence>
<dbReference type="AlphaFoldDB" id="A0A182EZD7"/>
<reference evidence="1 2" key="2">
    <citation type="submission" date="2018-08" db="EMBL/GenBank/DDBJ databases">
        <authorList>
            <person name="Laetsch R D."/>
            <person name="Stevens L."/>
            <person name="Kumar S."/>
            <person name="Blaxter L. M."/>
        </authorList>
    </citation>
    <scope>NUCLEOTIDE SEQUENCE [LARGE SCALE GENOMIC DNA]</scope>
</reference>
<protein>
    <submittedName>
        <fullName evidence="3">HTH gntR-type domain-containing protein</fullName>
    </submittedName>
</protein>
<evidence type="ECO:0000313" key="2">
    <source>
        <dbReference type="Proteomes" id="UP000271087"/>
    </source>
</evidence>
<dbReference type="WBParaSite" id="nOo.2.0.1.t13546-RA">
    <property type="protein sequence ID" value="nOo.2.0.1.t13546-RA"/>
    <property type="gene ID" value="nOo.2.0.1.g13546"/>
</dbReference>
<dbReference type="EMBL" id="UYRW01016209">
    <property type="protein sequence ID" value="VDN02973.1"/>
    <property type="molecule type" value="Genomic_DNA"/>
</dbReference>
<organism evidence="3">
    <name type="scientific">Onchocerca ochengi</name>
    <name type="common">Filarial nematode worm</name>
    <dbReference type="NCBI Taxonomy" id="42157"/>
    <lineage>
        <taxon>Eukaryota</taxon>
        <taxon>Metazoa</taxon>
        <taxon>Ecdysozoa</taxon>
        <taxon>Nematoda</taxon>
        <taxon>Chromadorea</taxon>
        <taxon>Rhabditida</taxon>
        <taxon>Spirurina</taxon>
        <taxon>Spiruromorpha</taxon>
        <taxon>Filarioidea</taxon>
        <taxon>Onchocercidae</taxon>
        <taxon>Onchocerca</taxon>
    </lineage>
</organism>
<keyword evidence="2" id="KW-1185">Reference proteome</keyword>
<accession>A0A182EZD7</accession>
<sequence>MNLRVKKWTTRIFHSCKCATNSSESPATTLTAFFTLCQNDPFAKTLLYSEVPSYYTLNASRKLFERRKRGELVEGQPGIFRGTTIGRLYTDQDECLFLRMLLVNVVSPTSFEQLKIFNSVTHATFRSACQALNLLENDGHWD</sequence>